<evidence type="ECO:0008006" key="4">
    <source>
        <dbReference type="Google" id="ProtNLM"/>
    </source>
</evidence>
<gene>
    <name evidence="2" type="ORF">G4223_16240</name>
</gene>
<proteinExistence type="predicted"/>
<accession>A0A7C9QVJ2</accession>
<protein>
    <recommendedName>
        <fullName evidence="4">DUF3617 family protein</fullName>
    </recommendedName>
</protein>
<dbReference type="RefSeq" id="WP_163681915.1">
    <property type="nucleotide sequence ID" value="NZ_JAAIYP010000042.1"/>
</dbReference>
<dbReference type="AlphaFoldDB" id="A0A7C9QVJ2"/>
<keyword evidence="1" id="KW-0732">Signal</keyword>
<evidence type="ECO:0000313" key="2">
    <source>
        <dbReference type="EMBL" id="NFV81660.1"/>
    </source>
</evidence>
<sequence length="146" mass="15941">MKLRTTGAVLALVVTLAAPMPATAKDIVPLRRGFYVRADVSCDRASKATLTLFTGKAFGAQCKAEDVAVVKPAKGARMLETQVGQTCRDSGYVSRDTRLYRIANDHEFVVAIADQEIPYRLCPQDELPPPWSAEDLSALQRCADLE</sequence>
<comment type="caution">
    <text evidence="2">The sequence shown here is derived from an EMBL/GenBank/DDBJ whole genome shotgun (WGS) entry which is preliminary data.</text>
</comment>
<feature type="chain" id="PRO_5028853663" description="DUF3617 family protein" evidence="1">
    <location>
        <begin position="25"/>
        <end position="146"/>
    </location>
</feature>
<organism evidence="2 3">
    <name type="scientific">Magnetospirillum aberrantis SpK</name>
    <dbReference type="NCBI Taxonomy" id="908842"/>
    <lineage>
        <taxon>Bacteria</taxon>
        <taxon>Pseudomonadati</taxon>
        <taxon>Pseudomonadota</taxon>
        <taxon>Alphaproteobacteria</taxon>
        <taxon>Rhodospirillales</taxon>
        <taxon>Rhodospirillaceae</taxon>
        <taxon>Magnetospirillum</taxon>
    </lineage>
</organism>
<dbReference type="Proteomes" id="UP000480684">
    <property type="component" value="Unassembled WGS sequence"/>
</dbReference>
<dbReference type="EMBL" id="JAAIYP010000042">
    <property type="protein sequence ID" value="NFV81660.1"/>
    <property type="molecule type" value="Genomic_DNA"/>
</dbReference>
<keyword evidence="3" id="KW-1185">Reference proteome</keyword>
<evidence type="ECO:0000313" key="3">
    <source>
        <dbReference type="Proteomes" id="UP000480684"/>
    </source>
</evidence>
<evidence type="ECO:0000256" key="1">
    <source>
        <dbReference type="SAM" id="SignalP"/>
    </source>
</evidence>
<reference evidence="2 3" key="1">
    <citation type="submission" date="2020-02" db="EMBL/GenBank/DDBJ databases">
        <authorList>
            <person name="Dziuba M."/>
            <person name="Kuznetsov B."/>
            <person name="Mardanov A."/>
            <person name="Ravin N."/>
            <person name="Grouzdev D."/>
        </authorList>
    </citation>
    <scope>NUCLEOTIDE SEQUENCE [LARGE SCALE GENOMIC DNA]</scope>
    <source>
        <strain evidence="2 3">SpK</strain>
    </source>
</reference>
<name>A0A7C9QVJ2_9PROT</name>
<feature type="signal peptide" evidence="1">
    <location>
        <begin position="1"/>
        <end position="24"/>
    </location>
</feature>